<accession>A0A0A9AWD0</accession>
<protein>
    <submittedName>
        <fullName evidence="1">Uncharacterized protein</fullName>
    </submittedName>
</protein>
<evidence type="ECO:0000313" key="1">
    <source>
        <dbReference type="EMBL" id="JAD56039.1"/>
    </source>
</evidence>
<organism evidence="1">
    <name type="scientific">Arundo donax</name>
    <name type="common">Giant reed</name>
    <name type="synonym">Donax arundinaceus</name>
    <dbReference type="NCBI Taxonomy" id="35708"/>
    <lineage>
        <taxon>Eukaryota</taxon>
        <taxon>Viridiplantae</taxon>
        <taxon>Streptophyta</taxon>
        <taxon>Embryophyta</taxon>
        <taxon>Tracheophyta</taxon>
        <taxon>Spermatophyta</taxon>
        <taxon>Magnoliopsida</taxon>
        <taxon>Liliopsida</taxon>
        <taxon>Poales</taxon>
        <taxon>Poaceae</taxon>
        <taxon>PACMAD clade</taxon>
        <taxon>Arundinoideae</taxon>
        <taxon>Arundineae</taxon>
        <taxon>Arundo</taxon>
    </lineage>
</organism>
<reference evidence="1" key="1">
    <citation type="submission" date="2014-09" db="EMBL/GenBank/DDBJ databases">
        <authorList>
            <person name="Magalhaes I.L.F."/>
            <person name="Oliveira U."/>
            <person name="Santos F.R."/>
            <person name="Vidigal T.H.D.A."/>
            <person name="Brescovit A.D."/>
            <person name="Santos A.J."/>
        </authorList>
    </citation>
    <scope>NUCLEOTIDE SEQUENCE</scope>
    <source>
        <tissue evidence="1">Shoot tissue taken approximately 20 cm above the soil surface</tissue>
    </source>
</reference>
<proteinExistence type="predicted"/>
<name>A0A0A9AWD0_ARUDO</name>
<sequence>MLWCPMEIVGGN</sequence>
<reference evidence="1" key="2">
    <citation type="journal article" date="2015" name="Data Brief">
        <title>Shoot transcriptome of the giant reed, Arundo donax.</title>
        <authorList>
            <person name="Barrero R.A."/>
            <person name="Guerrero F.D."/>
            <person name="Moolhuijzen P."/>
            <person name="Goolsby J.A."/>
            <person name="Tidwell J."/>
            <person name="Bellgard S.E."/>
            <person name="Bellgard M.I."/>
        </authorList>
    </citation>
    <scope>NUCLEOTIDE SEQUENCE</scope>
    <source>
        <tissue evidence="1">Shoot tissue taken approximately 20 cm above the soil surface</tissue>
    </source>
</reference>
<dbReference type="EMBL" id="GBRH01241856">
    <property type="protein sequence ID" value="JAD56039.1"/>
    <property type="molecule type" value="Transcribed_RNA"/>
</dbReference>